<dbReference type="EMBL" id="VBOR01000086">
    <property type="protein sequence ID" value="TMQ48162.1"/>
    <property type="molecule type" value="Genomic_DNA"/>
</dbReference>
<sequence>MATRLIEAPGCARPLLTPFLPLVSPLEALSKVERDPNVVFLDSGGSPGDGAGWTLLAFDPSWRLEVRGGVLWRIEGAEAVSVPGDPVEALAHLWPPRFEYEWSAELSGENRWLMPPFVSGLAGFLSYDFKDYLERYPRRARRESQVPDLSLGFYDVVWAWSPSGIGVVVSSGLPGRDILARGERAESRLRQQWERLLGAGRPMEPRRARATTGACITSNFTREEYCRVVERALEHIAAGDIYQVNLAQRFRVEPAPPLPELYRSLREVSPAPFLAYLSLTDGGIASSSPERFFRIEGDRIETWPISSARWSATPTCTISSRGSREPCARMRALPRSCAPCSRGDRSRGRPRSGRWRSSTSWSRRVAAPTPARSGTGT</sequence>
<comment type="caution">
    <text evidence="4">The sequence shown here is derived from an EMBL/GenBank/DDBJ whole genome shotgun (WGS) entry which is preliminary data.</text>
</comment>
<dbReference type="PANTHER" id="PTHR11236">
    <property type="entry name" value="AMINOBENZOATE/ANTHRANILATE SYNTHASE"/>
    <property type="match status" value="1"/>
</dbReference>
<dbReference type="Gene3D" id="3.60.120.10">
    <property type="entry name" value="Anthranilate synthase"/>
    <property type="match status" value="1"/>
</dbReference>
<gene>
    <name evidence="4" type="ORF">E6K71_07830</name>
</gene>
<evidence type="ECO:0000256" key="1">
    <source>
        <dbReference type="SAM" id="MobiDB-lite"/>
    </source>
</evidence>
<dbReference type="InterPro" id="IPR005801">
    <property type="entry name" value="ADC_synthase"/>
</dbReference>
<feature type="compositionally biased region" description="Low complexity" evidence="1">
    <location>
        <begin position="355"/>
        <end position="364"/>
    </location>
</feature>
<dbReference type="Proteomes" id="UP000316292">
    <property type="component" value="Unassembled WGS sequence"/>
</dbReference>
<dbReference type="GO" id="GO:0000162">
    <property type="term" value="P:L-tryptophan biosynthetic process"/>
    <property type="evidence" value="ECO:0007669"/>
    <property type="project" value="TreeGrafter"/>
</dbReference>
<reference evidence="4 5" key="1">
    <citation type="journal article" date="2019" name="Nat. Microbiol.">
        <title>Mediterranean grassland soil C-N compound turnover is dependent on rainfall and depth, and is mediated by genomically divergent microorganisms.</title>
        <authorList>
            <person name="Diamond S."/>
            <person name="Andeer P.F."/>
            <person name="Li Z."/>
            <person name="Crits-Christoph A."/>
            <person name="Burstein D."/>
            <person name="Anantharaman K."/>
            <person name="Lane K.R."/>
            <person name="Thomas B.C."/>
            <person name="Pan C."/>
            <person name="Northen T.R."/>
            <person name="Banfield J.F."/>
        </authorList>
    </citation>
    <scope>NUCLEOTIDE SEQUENCE [LARGE SCALE GENOMIC DNA]</scope>
    <source>
        <strain evidence="4">WS_1</strain>
    </source>
</reference>
<dbReference type="Pfam" id="PF04715">
    <property type="entry name" value="Anth_synt_I_N"/>
    <property type="match status" value="1"/>
</dbReference>
<feature type="region of interest" description="Disordered" evidence="1">
    <location>
        <begin position="336"/>
        <end position="377"/>
    </location>
</feature>
<dbReference type="PANTHER" id="PTHR11236:SF9">
    <property type="entry name" value="ANTHRANILATE SYNTHASE COMPONENT 1"/>
    <property type="match status" value="1"/>
</dbReference>
<dbReference type="InterPro" id="IPR006805">
    <property type="entry name" value="Anth_synth_I_N"/>
</dbReference>
<evidence type="ECO:0000259" key="3">
    <source>
        <dbReference type="Pfam" id="PF04715"/>
    </source>
</evidence>
<proteinExistence type="predicted"/>
<feature type="domain" description="Chorismate-utilising enzyme C-terminal" evidence="2">
    <location>
        <begin position="222"/>
        <end position="308"/>
    </location>
</feature>
<evidence type="ECO:0000313" key="4">
    <source>
        <dbReference type="EMBL" id="TMQ48162.1"/>
    </source>
</evidence>
<accession>A0A538S9W4</accession>
<feature type="domain" description="Anthranilate synthase component I N-terminal" evidence="3">
    <location>
        <begin position="22"/>
        <end position="157"/>
    </location>
</feature>
<evidence type="ECO:0008006" key="6">
    <source>
        <dbReference type="Google" id="ProtNLM"/>
    </source>
</evidence>
<protein>
    <recommendedName>
        <fullName evidence="6">Anthranilate synthase component I N-terminal domain-containing protein</fullName>
    </recommendedName>
</protein>
<evidence type="ECO:0000313" key="5">
    <source>
        <dbReference type="Proteomes" id="UP000316292"/>
    </source>
</evidence>
<organism evidence="4 5">
    <name type="scientific">Eiseniibacteriota bacterium</name>
    <dbReference type="NCBI Taxonomy" id="2212470"/>
    <lineage>
        <taxon>Bacteria</taxon>
        <taxon>Candidatus Eiseniibacteriota</taxon>
    </lineage>
</organism>
<name>A0A538S9W4_UNCEI</name>
<dbReference type="Pfam" id="PF00425">
    <property type="entry name" value="Chorismate_bind"/>
    <property type="match status" value="1"/>
</dbReference>
<dbReference type="AlphaFoldDB" id="A0A538S9W4"/>
<dbReference type="InterPro" id="IPR015890">
    <property type="entry name" value="Chorismate_C"/>
</dbReference>
<evidence type="ECO:0000259" key="2">
    <source>
        <dbReference type="Pfam" id="PF00425"/>
    </source>
</evidence>
<dbReference type="InterPro" id="IPR019999">
    <property type="entry name" value="Anth_synth_I-like"/>
</dbReference>
<dbReference type="SUPFAM" id="SSF56322">
    <property type="entry name" value="ADC synthase"/>
    <property type="match status" value="1"/>
</dbReference>